<evidence type="ECO:0000313" key="3">
    <source>
        <dbReference type="Proteomes" id="UP000292085"/>
    </source>
</evidence>
<accession>A0A4Q6XZ27</accession>
<keyword evidence="1" id="KW-0472">Membrane</keyword>
<dbReference type="AlphaFoldDB" id="A0A4Q6XZ27"/>
<proteinExistence type="predicted"/>
<gene>
    <name evidence="2" type="ORF">EWE75_06045</name>
</gene>
<organism evidence="2 3">
    <name type="scientific">Sphingomonas populi</name>
    <dbReference type="NCBI Taxonomy" id="2484750"/>
    <lineage>
        <taxon>Bacteria</taxon>
        <taxon>Pseudomonadati</taxon>
        <taxon>Pseudomonadota</taxon>
        <taxon>Alphaproteobacteria</taxon>
        <taxon>Sphingomonadales</taxon>
        <taxon>Sphingomonadaceae</taxon>
        <taxon>Sphingomonas</taxon>
    </lineage>
</organism>
<protein>
    <submittedName>
        <fullName evidence="2">Uncharacterized protein</fullName>
    </submittedName>
</protein>
<sequence length="147" mass="16161">MWRDKPEDEATKAAMARALAIVILPAGIVIFGLIYFLMPPLPPVSVVEGCYQLPGGPLVRVTASRMMVDAPGQKPRAITIEYGKPEYQILAETGFSFQSSMSGRYAVVNDYPRGEIIGVYYRRGRNAALDMIVDNAAREIPRINCPA</sequence>
<dbReference type="EMBL" id="SGIS01000006">
    <property type="protein sequence ID" value="RZF65515.1"/>
    <property type="molecule type" value="Genomic_DNA"/>
</dbReference>
<feature type="transmembrane region" description="Helical" evidence="1">
    <location>
        <begin position="18"/>
        <end position="38"/>
    </location>
</feature>
<keyword evidence="3" id="KW-1185">Reference proteome</keyword>
<reference evidence="2 3" key="1">
    <citation type="submission" date="2019-02" db="EMBL/GenBank/DDBJ databases">
        <authorList>
            <person name="Li Y."/>
        </authorList>
    </citation>
    <scope>NUCLEOTIDE SEQUENCE [LARGE SCALE GENOMIC DNA]</scope>
    <source>
        <strain evidence="2 3">3-7</strain>
    </source>
</reference>
<evidence type="ECO:0000256" key="1">
    <source>
        <dbReference type="SAM" id="Phobius"/>
    </source>
</evidence>
<comment type="caution">
    <text evidence="2">The sequence shown here is derived from an EMBL/GenBank/DDBJ whole genome shotgun (WGS) entry which is preliminary data.</text>
</comment>
<evidence type="ECO:0000313" key="2">
    <source>
        <dbReference type="EMBL" id="RZF65515.1"/>
    </source>
</evidence>
<keyword evidence="1" id="KW-0812">Transmembrane</keyword>
<keyword evidence="1" id="KW-1133">Transmembrane helix</keyword>
<dbReference type="RefSeq" id="WP_130155757.1">
    <property type="nucleotide sequence ID" value="NZ_SGIS01000006.1"/>
</dbReference>
<dbReference type="Proteomes" id="UP000292085">
    <property type="component" value="Unassembled WGS sequence"/>
</dbReference>
<name>A0A4Q6XZ27_9SPHN</name>